<dbReference type="SUPFAM" id="SSF52172">
    <property type="entry name" value="CheY-like"/>
    <property type="match status" value="1"/>
</dbReference>
<feature type="binding site" evidence="2">
    <location>
        <position position="46"/>
    </location>
    <ligand>
        <name>ATP</name>
        <dbReference type="ChEBI" id="CHEBI:30616"/>
    </ligand>
</feature>
<feature type="domain" description="Protein kinase" evidence="3">
    <location>
        <begin position="17"/>
        <end position="277"/>
    </location>
</feature>
<dbReference type="Gene3D" id="3.30.200.20">
    <property type="entry name" value="Phosphorylase Kinase, domain 1"/>
    <property type="match status" value="1"/>
</dbReference>
<dbReference type="CDD" id="cd00156">
    <property type="entry name" value="REC"/>
    <property type="match status" value="1"/>
</dbReference>
<dbReference type="InterPro" id="IPR011006">
    <property type="entry name" value="CheY-like_superfamily"/>
</dbReference>
<dbReference type="Gene3D" id="1.10.510.10">
    <property type="entry name" value="Transferase(Phosphotransferase) domain 1"/>
    <property type="match status" value="1"/>
</dbReference>
<dbReference type="PROSITE" id="PS00107">
    <property type="entry name" value="PROTEIN_KINASE_ATP"/>
    <property type="match status" value="1"/>
</dbReference>
<dbReference type="Pfam" id="PF00072">
    <property type="entry name" value="Response_reg"/>
    <property type="match status" value="1"/>
</dbReference>
<proteinExistence type="predicted"/>
<reference evidence="5 6" key="1">
    <citation type="submission" date="2024-09" db="EMBL/GenBank/DDBJ databases">
        <title>Laminarin stimulates single cell rates of sulfate reduction while oxygen inhibits transcriptomic activity in coastal marine sediment.</title>
        <authorList>
            <person name="Lindsay M."/>
            <person name="Orcutt B."/>
            <person name="Emerson D."/>
            <person name="Stepanauskas R."/>
            <person name="D'Angelo T."/>
        </authorList>
    </citation>
    <scope>NUCLEOTIDE SEQUENCE [LARGE SCALE GENOMIC DNA]</scope>
    <source>
        <strain evidence="5">SAG AM-311-K15</strain>
    </source>
</reference>
<evidence type="ECO:0000256" key="1">
    <source>
        <dbReference type="PROSITE-ProRule" id="PRU00169"/>
    </source>
</evidence>
<evidence type="ECO:0000256" key="2">
    <source>
        <dbReference type="PROSITE-ProRule" id="PRU10141"/>
    </source>
</evidence>
<evidence type="ECO:0000313" key="5">
    <source>
        <dbReference type="EMBL" id="MFC1849225.1"/>
    </source>
</evidence>
<keyword evidence="2" id="KW-0067">ATP-binding</keyword>
<evidence type="ECO:0000313" key="6">
    <source>
        <dbReference type="Proteomes" id="UP001594351"/>
    </source>
</evidence>
<dbReference type="PROSITE" id="PS50011">
    <property type="entry name" value="PROTEIN_KINASE_DOM"/>
    <property type="match status" value="1"/>
</dbReference>
<gene>
    <name evidence="5" type="ORF">ACFL27_03350</name>
</gene>
<dbReference type="InterPro" id="IPR011009">
    <property type="entry name" value="Kinase-like_dom_sf"/>
</dbReference>
<dbReference type="PROSITE" id="PS50110">
    <property type="entry name" value="RESPONSE_REGULATORY"/>
    <property type="match status" value="1"/>
</dbReference>
<evidence type="ECO:0000259" key="3">
    <source>
        <dbReference type="PROSITE" id="PS50011"/>
    </source>
</evidence>
<keyword evidence="5" id="KW-0808">Transferase</keyword>
<dbReference type="InterPro" id="IPR000719">
    <property type="entry name" value="Prot_kinase_dom"/>
</dbReference>
<comment type="caution">
    <text evidence="5">The sequence shown here is derived from an EMBL/GenBank/DDBJ whole genome shotgun (WGS) entry which is preliminary data.</text>
</comment>
<dbReference type="GO" id="GO:0016301">
    <property type="term" value="F:kinase activity"/>
    <property type="evidence" value="ECO:0007669"/>
    <property type="project" value="UniProtKB-KW"/>
</dbReference>
<dbReference type="SMART" id="SM00448">
    <property type="entry name" value="REC"/>
    <property type="match status" value="1"/>
</dbReference>
<protein>
    <submittedName>
        <fullName evidence="5">Protein kinase</fullName>
    </submittedName>
</protein>
<sequence length="409" mass="46648">MTTLADLYQQEENLKRFALLRKLGEGIMSSVYQCHDKETEDVVAIKVIRGNLVEDEQTLTLLKQDIKILRKISQRNICRIFDLGVFPEHAYVVMDYIEGVQLSSIIRVEGLMPDFRKVPIALKILEGIETAHQHDLAHLNIRPNNILITSNFEPVITDLGLARCLETQVVTDSGRILDNIIYLSPEQIADKNVDYRADIYSFGLLLYELLTKQLPFPDSDPFSMALDHFQQKPTSPREYNPYISESLENIIMKCLEKDRDFRYQNTTGIIQDIQNTFQLDQTKSKAASKLKALVADDDPLYSITFSEMLKKLEMDVILCSNGLEAVSKCIEEKPDIIFMEVALPKINGILASEILLSTTTTRKIPIVIVSSKTDEECIISSSKIGVKDYLVKPVQIDDIKQRLKFWLNK</sequence>
<dbReference type="InterPro" id="IPR001789">
    <property type="entry name" value="Sig_transdc_resp-reg_receiver"/>
</dbReference>
<dbReference type="Pfam" id="PF00069">
    <property type="entry name" value="Pkinase"/>
    <property type="match status" value="1"/>
</dbReference>
<evidence type="ECO:0000259" key="4">
    <source>
        <dbReference type="PROSITE" id="PS50110"/>
    </source>
</evidence>
<feature type="domain" description="Response regulatory" evidence="4">
    <location>
        <begin position="291"/>
        <end position="407"/>
    </location>
</feature>
<dbReference type="PANTHER" id="PTHR24361:SF678">
    <property type="entry name" value="SPORULATION-SPECIFIC PROTEIN 1"/>
    <property type="match status" value="1"/>
</dbReference>
<comment type="caution">
    <text evidence="1">Lacks conserved residue(s) required for the propagation of feature annotation.</text>
</comment>
<dbReference type="InterPro" id="IPR017441">
    <property type="entry name" value="Protein_kinase_ATP_BS"/>
</dbReference>
<dbReference type="CDD" id="cd14014">
    <property type="entry name" value="STKc_PknB_like"/>
    <property type="match status" value="1"/>
</dbReference>
<organism evidence="5 6">
    <name type="scientific">candidate division CSSED10-310 bacterium</name>
    <dbReference type="NCBI Taxonomy" id="2855610"/>
    <lineage>
        <taxon>Bacteria</taxon>
        <taxon>Bacteria division CSSED10-310</taxon>
    </lineage>
</organism>
<dbReference type="PANTHER" id="PTHR24361">
    <property type="entry name" value="MITOGEN-ACTIVATED KINASE KINASE KINASE"/>
    <property type="match status" value="1"/>
</dbReference>
<name>A0ABV6YSS0_UNCC1</name>
<accession>A0ABV6YSS0</accession>
<dbReference type="Proteomes" id="UP001594351">
    <property type="component" value="Unassembled WGS sequence"/>
</dbReference>
<dbReference type="Gene3D" id="3.40.50.2300">
    <property type="match status" value="1"/>
</dbReference>
<keyword evidence="2" id="KW-0547">Nucleotide-binding</keyword>
<keyword evidence="5" id="KW-0418">Kinase</keyword>
<dbReference type="SUPFAM" id="SSF56112">
    <property type="entry name" value="Protein kinase-like (PK-like)"/>
    <property type="match status" value="1"/>
</dbReference>
<dbReference type="InterPro" id="IPR053235">
    <property type="entry name" value="Ser_Thr_kinase"/>
</dbReference>
<dbReference type="EMBL" id="JBHPBY010000027">
    <property type="protein sequence ID" value="MFC1849225.1"/>
    <property type="molecule type" value="Genomic_DNA"/>
</dbReference>
<keyword evidence="6" id="KW-1185">Reference proteome</keyword>